<dbReference type="AlphaFoldDB" id="A0A1E5GEC5"/>
<evidence type="ECO:0000313" key="2">
    <source>
        <dbReference type="Proteomes" id="UP000095094"/>
    </source>
</evidence>
<reference evidence="2" key="1">
    <citation type="submission" date="2016-09" db="EMBL/GenBank/DDBJ databases">
        <authorList>
            <person name="Gulvik C.A."/>
        </authorList>
    </citation>
    <scope>NUCLEOTIDE SEQUENCE [LARGE SCALE GENOMIC DNA]</scope>
    <source>
        <strain evidence="2">LMG 8895</strain>
    </source>
</reference>
<dbReference type="InterPro" id="IPR016181">
    <property type="entry name" value="Acyl_CoA_acyltransferase"/>
</dbReference>
<proteinExistence type="predicted"/>
<dbReference type="OrthoDB" id="66776at2"/>
<dbReference type="GO" id="GO:0016740">
    <property type="term" value="F:transferase activity"/>
    <property type="evidence" value="ECO:0007669"/>
    <property type="project" value="UniProtKB-KW"/>
</dbReference>
<comment type="caution">
    <text evidence="1">The sequence shown here is derived from an EMBL/GenBank/DDBJ whole genome shotgun (WGS) entry which is preliminary data.</text>
</comment>
<organism evidence="1 2">
    <name type="scientific">Enterococcus termitis</name>
    <dbReference type="NCBI Taxonomy" id="332950"/>
    <lineage>
        <taxon>Bacteria</taxon>
        <taxon>Bacillati</taxon>
        <taxon>Bacillota</taxon>
        <taxon>Bacilli</taxon>
        <taxon>Lactobacillales</taxon>
        <taxon>Enterococcaceae</taxon>
        <taxon>Enterococcus</taxon>
    </lineage>
</organism>
<evidence type="ECO:0000313" key="1">
    <source>
        <dbReference type="EMBL" id="OEG10600.1"/>
    </source>
</evidence>
<keyword evidence="2" id="KW-1185">Reference proteome</keyword>
<protein>
    <submittedName>
        <fullName evidence="1">GNAT family N-acetyltransferase</fullName>
    </submittedName>
</protein>
<dbReference type="Proteomes" id="UP000095094">
    <property type="component" value="Unassembled WGS sequence"/>
</dbReference>
<keyword evidence="1" id="KW-0808">Transferase</keyword>
<dbReference type="RefSeq" id="WP_069664381.1">
    <property type="nucleotide sequence ID" value="NZ_JBHUJJ010000001.1"/>
</dbReference>
<sequence>MYLTLYNDTHQTFIDNYCLSERKLRYVRAPQLAVKDSNRHSVLAFENEVLVTFFTLHYCSGEFPTTDCLIVEDISTDYRHLRNGHVSRALQILPEFVKQHFPEVKQLILLVTEDKHFTQSLCKYADFQDTENRSLPPGDAQVFFQTSI</sequence>
<dbReference type="EMBL" id="MIJY01000043">
    <property type="protein sequence ID" value="OEG10600.1"/>
    <property type="molecule type" value="Genomic_DNA"/>
</dbReference>
<dbReference type="SUPFAM" id="SSF55729">
    <property type="entry name" value="Acyl-CoA N-acyltransferases (Nat)"/>
    <property type="match status" value="1"/>
</dbReference>
<name>A0A1E5GEC5_9ENTE</name>
<accession>A0A1E5GEC5</accession>
<gene>
    <name evidence="1" type="ORF">BCR25_09030</name>
</gene>